<evidence type="ECO:0008006" key="4">
    <source>
        <dbReference type="Google" id="ProtNLM"/>
    </source>
</evidence>
<name>A0A222G795_9GAMM</name>
<evidence type="ECO:0000313" key="3">
    <source>
        <dbReference type="Proteomes" id="UP000202259"/>
    </source>
</evidence>
<keyword evidence="3" id="KW-1185">Reference proteome</keyword>
<dbReference type="EMBL" id="CP020465">
    <property type="protein sequence ID" value="ASP47755.1"/>
    <property type="molecule type" value="Genomic_DNA"/>
</dbReference>
<evidence type="ECO:0000256" key="1">
    <source>
        <dbReference type="SAM" id="SignalP"/>
    </source>
</evidence>
<proteinExistence type="predicted"/>
<dbReference type="AlphaFoldDB" id="A0A222G795"/>
<evidence type="ECO:0000313" key="2">
    <source>
        <dbReference type="EMBL" id="ASP47755.1"/>
    </source>
</evidence>
<sequence>MTIIKKLSMTLITLVTVLGLAACSDDKAETAGEKVDEMVQDTGNAIEDAGDKAGDMATDAGNAIEDACEKVKEGVKAKDTDC</sequence>
<dbReference type="KEGG" id="cber:B5D82_08315"/>
<dbReference type="OrthoDB" id="6106414at2"/>
<organism evidence="2 3">
    <name type="scientific">Cognaticolwellia beringensis</name>
    <dbReference type="NCBI Taxonomy" id="1967665"/>
    <lineage>
        <taxon>Bacteria</taxon>
        <taxon>Pseudomonadati</taxon>
        <taxon>Pseudomonadota</taxon>
        <taxon>Gammaproteobacteria</taxon>
        <taxon>Alteromonadales</taxon>
        <taxon>Colwelliaceae</taxon>
        <taxon>Cognaticolwellia</taxon>
    </lineage>
</organism>
<feature type="signal peptide" evidence="1">
    <location>
        <begin position="1"/>
        <end position="21"/>
    </location>
</feature>
<keyword evidence="1" id="KW-0732">Signal</keyword>
<gene>
    <name evidence="2" type="ORF">B5D82_08315</name>
</gene>
<dbReference type="RefSeq" id="WP_081150694.1">
    <property type="nucleotide sequence ID" value="NZ_CP020465.1"/>
</dbReference>
<reference evidence="2 3" key="1">
    <citation type="submission" date="2017-08" db="EMBL/GenBank/DDBJ databases">
        <title>Complete genome of Colwellia sp. NB097-1, a psychrophile bacterium ioslated from Bering Sea.</title>
        <authorList>
            <person name="Chen X."/>
        </authorList>
    </citation>
    <scope>NUCLEOTIDE SEQUENCE [LARGE SCALE GENOMIC DNA]</scope>
    <source>
        <strain evidence="2 3">NB097-1</strain>
    </source>
</reference>
<dbReference type="PROSITE" id="PS51257">
    <property type="entry name" value="PROKAR_LIPOPROTEIN"/>
    <property type="match status" value="1"/>
</dbReference>
<protein>
    <recommendedName>
        <fullName evidence="4">YtxH domain-containing protein</fullName>
    </recommendedName>
</protein>
<dbReference type="Proteomes" id="UP000202259">
    <property type="component" value="Chromosome"/>
</dbReference>
<feature type="chain" id="PRO_5013053054" description="YtxH domain-containing protein" evidence="1">
    <location>
        <begin position="22"/>
        <end position="82"/>
    </location>
</feature>
<accession>A0A222G795</accession>